<feature type="short sequence motif" description="GXGXXG" evidence="5">
    <location>
        <begin position="35"/>
        <end position="40"/>
    </location>
</feature>
<dbReference type="GO" id="GO:0016042">
    <property type="term" value="P:lipid catabolic process"/>
    <property type="evidence" value="ECO:0007669"/>
    <property type="project" value="UniProtKB-KW"/>
</dbReference>
<evidence type="ECO:0000256" key="1">
    <source>
        <dbReference type="ARBA" id="ARBA00010240"/>
    </source>
</evidence>
<proteinExistence type="inferred from homology"/>
<sequence length="404" mass="44273">MDISKITLDIFTKLEQKWLLSNCEDKKTRILSIDGGGTKGFVSGSSLIHLEDQIQQRTGDPNSRISDFFDIVAGTGIGALYAAMLVADDGEGRPLFTAKSAVELVAEKQSEMFKVKNVGVFRRHRRYSSTSMDKVLRQTLSRDDGKVLSLKDTCKPLLIPCYDLKSSGPFVFSRADALESASFDFELWKVCRATSATPTMFKPYELMSVDEKTCCLAIDGGLVMNNPTSAAVTHVLHNKRDFPSVNGVEDLYVLSLGNGPLSNPLTEKVRSNGECSVPALVNIVLDGVSETVDQMLGNAFCWNQSDYVRIQAHGNMTEKLETVTEDVLRERGVESLPFGGKRLLTETNGQRIDKFVQRLVASGRTSLPPSPCKEISVSPLVNGRNSIPPSPFKELGVSPLVNGR</sequence>
<dbReference type="PANTHER" id="PTHR32241">
    <property type="entry name" value="PATATIN-LIKE PROTEIN 6"/>
    <property type="match status" value="1"/>
</dbReference>
<dbReference type="EMBL" id="JAJJMA010118443">
    <property type="protein sequence ID" value="MCL7032013.1"/>
    <property type="molecule type" value="Genomic_DNA"/>
</dbReference>
<dbReference type="PROSITE" id="PS51635">
    <property type="entry name" value="PNPLA"/>
    <property type="match status" value="1"/>
</dbReference>
<dbReference type="InterPro" id="IPR016035">
    <property type="entry name" value="Acyl_Trfase/lysoPLipase"/>
</dbReference>
<accession>A0AA41VB44</accession>
<comment type="caution">
    <text evidence="8">The sequence shown here is derived from an EMBL/GenBank/DDBJ whole genome shotgun (WGS) entry which is preliminary data.</text>
</comment>
<dbReference type="GO" id="GO:0016787">
    <property type="term" value="F:hydrolase activity"/>
    <property type="evidence" value="ECO:0007669"/>
    <property type="project" value="UniProtKB-KW"/>
</dbReference>
<keyword evidence="2 6" id="KW-0378">Hydrolase</keyword>
<comment type="domain">
    <text evidence="6">The nitrogen atoms of the two glycine residues in the GGXR motif define the oxyanion hole, and stabilize the oxyanion that forms during the nucleophilic attack by the catalytic serine during substrate cleavage.</text>
</comment>
<evidence type="ECO:0000259" key="7">
    <source>
        <dbReference type="PROSITE" id="PS51635"/>
    </source>
</evidence>
<feature type="short sequence motif" description="DGA/G" evidence="5">
    <location>
        <begin position="219"/>
        <end position="221"/>
    </location>
</feature>
<protein>
    <recommendedName>
        <fullName evidence="6">Patatin</fullName>
        <ecNumber evidence="6">3.1.1.-</ecNumber>
    </recommendedName>
</protein>
<evidence type="ECO:0000256" key="4">
    <source>
        <dbReference type="ARBA" id="ARBA00023098"/>
    </source>
</evidence>
<dbReference type="Pfam" id="PF01734">
    <property type="entry name" value="Patatin"/>
    <property type="match status" value="1"/>
</dbReference>
<evidence type="ECO:0000256" key="2">
    <source>
        <dbReference type="ARBA" id="ARBA00022801"/>
    </source>
</evidence>
<keyword evidence="9" id="KW-1185">Reference proteome</keyword>
<evidence type="ECO:0000256" key="3">
    <source>
        <dbReference type="ARBA" id="ARBA00022963"/>
    </source>
</evidence>
<evidence type="ECO:0000256" key="5">
    <source>
        <dbReference type="PROSITE-ProRule" id="PRU01161"/>
    </source>
</evidence>
<keyword evidence="4 6" id="KW-0443">Lipid metabolism</keyword>
<dbReference type="SUPFAM" id="SSF52151">
    <property type="entry name" value="FabD/lysophospholipase-like"/>
    <property type="match status" value="1"/>
</dbReference>
<organism evidence="8 9">
    <name type="scientific">Papaver nudicaule</name>
    <name type="common">Iceland poppy</name>
    <dbReference type="NCBI Taxonomy" id="74823"/>
    <lineage>
        <taxon>Eukaryota</taxon>
        <taxon>Viridiplantae</taxon>
        <taxon>Streptophyta</taxon>
        <taxon>Embryophyta</taxon>
        <taxon>Tracheophyta</taxon>
        <taxon>Spermatophyta</taxon>
        <taxon>Magnoliopsida</taxon>
        <taxon>Ranunculales</taxon>
        <taxon>Papaveraceae</taxon>
        <taxon>Papaveroideae</taxon>
        <taxon>Papaver</taxon>
    </lineage>
</organism>
<evidence type="ECO:0000313" key="9">
    <source>
        <dbReference type="Proteomes" id="UP001177140"/>
    </source>
</evidence>
<comment type="similarity">
    <text evidence="1 6">Belongs to the patatin family.</text>
</comment>
<dbReference type="AlphaFoldDB" id="A0AA41VB44"/>
<evidence type="ECO:0000256" key="6">
    <source>
        <dbReference type="RuleBase" id="RU361262"/>
    </source>
</evidence>
<keyword evidence="3 6" id="KW-0442">Lipid degradation</keyword>
<dbReference type="InterPro" id="IPR002641">
    <property type="entry name" value="PNPLA_dom"/>
</dbReference>
<dbReference type="Proteomes" id="UP001177140">
    <property type="component" value="Unassembled WGS sequence"/>
</dbReference>
<feature type="domain" description="PNPLA" evidence="7">
    <location>
        <begin position="31"/>
        <end position="232"/>
    </location>
</feature>
<name>A0AA41VB44_PAPNU</name>
<comment type="caution">
    <text evidence="5">Lacks conserved residue(s) required for the propagation of feature annotation.</text>
</comment>
<comment type="function">
    <text evidence="6">Lipolytic acyl hydrolase (LAH).</text>
</comment>
<evidence type="ECO:0000313" key="8">
    <source>
        <dbReference type="EMBL" id="MCL7032013.1"/>
    </source>
</evidence>
<reference evidence="8" key="1">
    <citation type="submission" date="2022-03" db="EMBL/GenBank/DDBJ databases">
        <title>A functionally conserved STORR gene fusion in Papaver species that diverged 16.8 million years ago.</title>
        <authorList>
            <person name="Catania T."/>
        </authorList>
    </citation>
    <scope>NUCLEOTIDE SEQUENCE</scope>
    <source>
        <strain evidence="8">S-191538</strain>
    </source>
</reference>
<dbReference type="PANTHER" id="PTHR32241:SF13">
    <property type="entry name" value="INACTIVE PATATIN-LIKE PROTEIN 9-RELATED"/>
    <property type="match status" value="1"/>
</dbReference>
<dbReference type="EC" id="3.1.1.-" evidence="6"/>
<dbReference type="Gene3D" id="3.40.1090.10">
    <property type="entry name" value="Cytosolic phospholipase A2 catalytic domain"/>
    <property type="match status" value="1"/>
</dbReference>
<gene>
    <name evidence="8" type="ORF">MKW94_018903</name>
</gene>